<dbReference type="AlphaFoldDB" id="A0AAC9YQQ1"/>
<keyword evidence="1" id="KW-0813">Transport</keyword>
<dbReference type="Proteomes" id="UP000217144">
    <property type="component" value="Chromosome"/>
</dbReference>
<keyword evidence="4" id="KW-0066">ATP synthesis</keyword>
<keyword evidence="2" id="KW-1003">Cell membrane</keyword>
<dbReference type="GO" id="GO:0006811">
    <property type="term" value="P:monoatomic ion transport"/>
    <property type="evidence" value="ECO:0007669"/>
    <property type="project" value="UniProtKB-KW"/>
</dbReference>
<keyword evidence="6" id="KW-1185">Reference proteome</keyword>
<reference evidence="5 6" key="1">
    <citation type="submission" date="2016-07" db="EMBL/GenBank/DDBJ databases">
        <title>High microdiversification within the ubiquitous acI lineage of Actinobacteria.</title>
        <authorList>
            <person name="Neuenschwander S.M."/>
            <person name="Salcher M."/>
            <person name="Ghai R."/>
            <person name="Pernthaler J."/>
        </authorList>
    </citation>
    <scope>NUCLEOTIDE SEQUENCE [LARGE SCALE GENOMIC DNA]</scope>
    <source>
        <strain evidence="5">MMS-21-148</strain>
    </source>
</reference>
<dbReference type="InterPro" id="IPR020003">
    <property type="entry name" value="ATPase_a/bsu_AS"/>
</dbReference>
<keyword evidence="4" id="KW-0139">CF(1)</keyword>
<sequence length="282" mass="32525">MDADLALRKSLGLTPSDSFERYSESEIIDLVIKFAIWPLEDSFRHAPWLARYAVRRQRHRIDERAPGEKRDLWGMPDESGYFADDNSLLKSTFMNLPILGKNNPYGNSRISSGLVCCHIWPKTTSDPLLFSFLPNLVWIPKSLSRFTDVFGDKATHKVHFVLQTLSHSRYRELEVLTGEGQVGDAWRQLTNPSIDIDREFQFNEMISEPSLSKRVRTRHDRLITFLTSALEDGPGLQRRFSKRYHLGWGPGIDKTIPSINELVSRSKILELKRIIEETSPRL</sequence>
<evidence type="ECO:0000256" key="2">
    <source>
        <dbReference type="ARBA" id="ARBA00022475"/>
    </source>
</evidence>
<organism evidence="5 6">
    <name type="scientific">Candidatus Planktophila lacus</name>
    <dbReference type="NCBI Taxonomy" id="1884913"/>
    <lineage>
        <taxon>Bacteria</taxon>
        <taxon>Bacillati</taxon>
        <taxon>Actinomycetota</taxon>
        <taxon>Actinomycetes</taxon>
        <taxon>Candidatus Nanopelagicales</taxon>
        <taxon>Candidatus Nanopelagicaceae</taxon>
        <taxon>Candidatus Planktophila</taxon>
    </lineage>
</organism>
<keyword evidence="3" id="KW-0472">Membrane</keyword>
<protein>
    <submittedName>
        <fullName evidence="5">Uncharacterized protein</fullName>
    </submittedName>
</protein>
<dbReference type="GO" id="GO:0005524">
    <property type="term" value="F:ATP binding"/>
    <property type="evidence" value="ECO:0007669"/>
    <property type="project" value="InterPro"/>
</dbReference>
<name>A0AAC9YQQ1_9ACTN</name>
<gene>
    <name evidence="5" type="ORF">A1s21148_02465</name>
</gene>
<dbReference type="RefSeq" id="WP_095670898.1">
    <property type="nucleotide sequence ID" value="NZ_CP016769.1"/>
</dbReference>
<dbReference type="KEGG" id="plan:A1s21148_02465"/>
<accession>A0AAC9YQQ1</accession>
<proteinExistence type="predicted"/>
<evidence type="ECO:0000256" key="1">
    <source>
        <dbReference type="ARBA" id="ARBA00022448"/>
    </source>
</evidence>
<evidence type="ECO:0000256" key="3">
    <source>
        <dbReference type="ARBA" id="ARBA00023136"/>
    </source>
</evidence>
<evidence type="ECO:0000313" key="5">
    <source>
        <dbReference type="EMBL" id="ASY10410.1"/>
    </source>
</evidence>
<dbReference type="GO" id="GO:0045259">
    <property type="term" value="C:proton-transporting ATP synthase complex"/>
    <property type="evidence" value="ECO:0007669"/>
    <property type="project" value="UniProtKB-KW"/>
</dbReference>
<dbReference type="EMBL" id="CP016769">
    <property type="protein sequence ID" value="ASY10410.1"/>
    <property type="molecule type" value="Genomic_DNA"/>
</dbReference>
<evidence type="ECO:0000256" key="4">
    <source>
        <dbReference type="ARBA" id="ARBA00023196"/>
    </source>
</evidence>
<dbReference type="PROSITE" id="PS00152">
    <property type="entry name" value="ATPASE_ALPHA_BETA"/>
    <property type="match status" value="1"/>
</dbReference>
<evidence type="ECO:0000313" key="6">
    <source>
        <dbReference type="Proteomes" id="UP000217144"/>
    </source>
</evidence>